<reference evidence="1" key="1">
    <citation type="submission" date="2021-05" db="EMBL/GenBank/DDBJ databases">
        <authorList>
            <person name="Alioto T."/>
            <person name="Alioto T."/>
            <person name="Gomez Garrido J."/>
        </authorList>
    </citation>
    <scope>NUCLEOTIDE SEQUENCE</scope>
</reference>
<dbReference type="AlphaFoldDB" id="A0A8D8B2U2"/>
<accession>A0A8D8B2U2</accession>
<protein>
    <submittedName>
        <fullName evidence="1">(northern house mosquito) hypothetical protein</fullName>
    </submittedName>
</protein>
<organism evidence="1">
    <name type="scientific">Culex pipiens</name>
    <name type="common">House mosquito</name>
    <dbReference type="NCBI Taxonomy" id="7175"/>
    <lineage>
        <taxon>Eukaryota</taxon>
        <taxon>Metazoa</taxon>
        <taxon>Ecdysozoa</taxon>
        <taxon>Arthropoda</taxon>
        <taxon>Hexapoda</taxon>
        <taxon>Insecta</taxon>
        <taxon>Pterygota</taxon>
        <taxon>Neoptera</taxon>
        <taxon>Endopterygota</taxon>
        <taxon>Diptera</taxon>
        <taxon>Nematocera</taxon>
        <taxon>Culicoidea</taxon>
        <taxon>Culicidae</taxon>
        <taxon>Culicinae</taxon>
        <taxon>Culicini</taxon>
        <taxon>Culex</taxon>
        <taxon>Culex</taxon>
    </lineage>
</organism>
<evidence type="ECO:0000313" key="1">
    <source>
        <dbReference type="EMBL" id="CAG6466428.1"/>
    </source>
</evidence>
<name>A0A8D8B2U2_CULPI</name>
<sequence>MSAYGWKLSMTSMRLFAKPSLISLLTTSSLKRRIFTNLPGWLSTRAIEGPHHPFILVLRAGSWTKDSGSRIEDHGEDKPRHATVRACRTIHRGVQYASRHWSSGTIKSSR</sequence>
<dbReference type="EMBL" id="HBUE01055878">
    <property type="protein sequence ID" value="CAG6466428.1"/>
    <property type="molecule type" value="Transcribed_RNA"/>
</dbReference>
<proteinExistence type="predicted"/>